<name>S9TI51_9TRYP</name>
<organism evidence="1 2">
    <name type="scientific">Strigomonas culicis</name>
    <dbReference type="NCBI Taxonomy" id="28005"/>
    <lineage>
        <taxon>Eukaryota</taxon>
        <taxon>Discoba</taxon>
        <taxon>Euglenozoa</taxon>
        <taxon>Kinetoplastea</taxon>
        <taxon>Metakinetoplastina</taxon>
        <taxon>Trypanosomatida</taxon>
        <taxon>Trypanosomatidae</taxon>
        <taxon>Strigomonadinae</taxon>
        <taxon>Strigomonas</taxon>
    </lineage>
</organism>
<comment type="caution">
    <text evidence="1">The sequence shown here is derived from an EMBL/GenBank/DDBJ whole genome shotgun (WGS) entry which is preliminary data.</text>
</comment>
<protein>
    <submittedName>
        <fullName evidence="1">Uncharacterized protein</fullName>
    </submittedName>
</protein>
<reference evidence="1 2" key="1">
    <citation type="journal article" date="2013" name="PLoS ONE">
        <title>Predicting the Proteins of Angomonas deanei, Strigomonas culicis and Their Respective Endosymbionts Reveals New Aspects of the Trypanosomatidae Family.</title>
        <authorList>
            <person name="Motta M.C."/>
            <person name="Martins A.C."/>
            <person name="de Souza S.S."/>
            <person name="Catta-Preta C.M."/>
            <person name="Silva R."/>
            <person name="Klein C.C."/>
            <person name="de Almeida L.G."/>
            <person name="de Lima Cunha O."/>
            <person name="Ciapina L.P."/>
            <person name="Brocchi M."/>
            <person name="Colabardini A.C."/>
            <person name="de Araujo Lima B."/>
            <person name="Machado C.R."/>
            <person name="de Almeida Soares C.M."/>
            <person name="Probst C.M."/>
            <person name="de Menezes C.B."/>
            <person name="Thompson C.E."/>
            <person name="Bartholomeu D.C."/>
            <person name="Gradia D.F."/>
            <person name="Pavoni D.P."/>
            <person name="Grisard E.C."/>
            <person name="Fantinatti-Garboggini F."/>
            <person name="Marchini F.K."/>
            <person name="Rodrigues-Luiz G.F."/>
            <person name="Wagner G."/>
            <person name="Goldman G.H."/>
            <person name="Fietto J.L."/>
            <person name="Elias M.C."/>
            <person name="Goldman M.H."/>
            <person name="Sagot M.F."/>
            <person name="Pereira M."/>
            <person name="Stoco P.H."/>
            <person name="de Mendonca-Neto R.P."/>
            <person name="Teixeira S.M."/>
            <person name="Maciel T.E."/>
            <person name="de Oliveira Mendes T.A."/>
            <person name="Urmenyi T.P."/>
            <person name="de Souza W."/>
            <person name="Schenkman S."/>
            <person name="de Vasconcelos A.T."/>
        </authorList>
    </citation>
    <scope>NUCLEOTIDE SEQUENCE [LARGE SCALE GENOMIC DNA]</scope>
</reference>
<gene>
    <name evidence="1" type="ORF">STCU_10442</name>
</gene>
<dbReference type="EMBL" id="ATMH01010325">
    <property type="protein sequence ID" value="EPY17747.1"/>
    <property type="molecule type" value="Genomic_DNA"/>
</dbReference>
<evidence type="ECO:0000313" key="2">
    <source>
        <dbReference type="Proteomes" id="UP000015354"/>
    </source>
</evidence>
<accession>S9TI51</accession>
<dbReference type="AlphaFoldDB" id="S9TI51"/>
<dbReference type="Proteomes" id="UP000015354">
    <property type="component" value="Unassembled WGS sequence"/>
</dbReference>
<evidence type="ECO:0000313" key="1">
    <source>
        <dbReference type="EMBL" id="EPY17747.1"/>
    </source>
</evidence>
<sequence>MGAAAAGDTRNSLRSAGAHLLELAERPGALCVWMREAGRTPCGGIGRCRSQQNRDPAFVASVQKGKGMLM</sequence>
<proteinExistence type="predicted"/>
<keyword evidence="2" id="KW-1185">Reference proteome</keyword>